<dbReference type="InterPro" id="IPR022783">
    <property type="entry name" value="GCFC_dom"/>
</dbReference>
<dbReference type="PANTHER" id="PTHR23329:SF1">
    <property type="entry name" value="TUFTELIN-INTERACTING PROTEIN 11"/>
    <property type="match status" value="1"/>
</dbReference>
<feature type="compositionally biased region" description="Basic and acidic residues" evidence="7">
    <location>
        <begin position="356"/>
        <end position="367"/>
    </location>
</feature>
<dbReference type="AlphaFoldDB" id="A0A854Q8P4"/>
<dbReference type="OrthoDB" id="4822at2759"/>
<evidence type="ECO:0000256" key="6">
    <source>
        <dbReference type="ARBA" id="ARBA00023242"/>
    </source>
</evidence>
<keyword evidence="4" id="KW-0747">Spliceosome</keyword>
<feature type="region of interest" description="Disordered" evidence="7">
    <location>
        <begin position="1"/>
        <end position="303"/>
    </location>
</feature>
<evidence type="ECO:0000256" key="7">
    <source>
        <dbReference type="SAM" id="MobiDB-lite"/>
    </source>
</evidence>
<dbReference type="InterPro" id="IPR045211">
    <property type="entry name" value="TFP11/STIP/Ntr1"/>
</dbReference>
<keyword evidence="5" id="KW-0508">mRNA splicing</keyword>
<evidence type="ECO:0000259" key="8">
    <source>
        <dbReference type="PROSITE" id="PS50174"/>
    </source>
</evidence>
<evidence type="ECO:0000256" key="4">
    <source>
        <dbReference type="ARBA" id="ARBA00022728"/>
    </source>
</evidence>
<sequence length="1019" mass="113836">MPRRKNDYLSDGSDSDASNSALSLDGYNSQEDPDARAERRLFEFKSNKRRKTDERSGKHAAWEGVFGEEDGVGGMPGRGGIGGRGRPGSSSLRTDWTKAPAFVSNGSKTLQEEEEEGQVRQANAEEPERDEEEDGSESSTSSGSDSGSENYDGGSSPAPSPRVRDADDYNGEEQTTGGLGLGFRNASGQGTSDESTGEARQREGGGATAFASRSKAGIGAAFSARKKMLPDETIQSVGNEPHARPPTNATIDHGQKPTGIPSSFGRPPPSLTVHSGHHTQRRFLPRAQSPAASSNKAQLTAAEKAHFSKIQSSFGARLLAKQGWEAGKGLGVQENGRAVPVEVGKVLRGQGIQKGIRTEDSKREARRQGVTFSDDEDDEVPRRRKHRAKGPKVHKEKGEEDQGWRRQKKVKVKVQHKTYEQLLAEAGDAVSAAGIGLVLDARGGELKEVQSLSSLSLSTWTPSSDSTRLPELRHNLHLIVEAAKQDVSGLVREGKKVNERRRWALREEEISRAKAEEASTKISRLKEIQEIVDTISHITTQQTTSSTPSLAPLFSSFELLLHKFREEYQSLKLDDVIVGAIGQILRNAFTEWRPFDVSSNVLLSSLKIWRRAYNLPEIIDNDTAVATLSLEEKVATVNRIDTGGERVMTAWESLIWHLWVPKVRSAINNEWDPLSPNDAVHLVESWEPILPLFVKDNILDQLVLPKVKVAIEQWDPKRNKRERRPKSLASIVFPWLPLLGERVDEVMDLAKRRIRHVMRSWVVKDGVPEELSRWRKDVYSSNEWDKLIIQFVLPKLGVCLREDFTINPRKQDMVPLQGWVLPWHTLIRQSMFSHLLEVEFFPKWLDVLYIWLIQPSYKANEVATWYQWWSESFPEEVRDMPGVKQGFESGLNLMQEAMDLGPDAPAKLHKPKFEPRSTKKVLQTSTTPKLRMPEPPGIIPTDITFRSIAEDYAAQHDLIFLPMGRSHDRTGKPLFKVCRNVDGRGGVTVYIGEHAVYAKMDDGEFRAISLEDMVKKASA</sequence>
<keyword evidence="3" id="KW-0507">mRNA processing</keyword>
<evidence type="ECO:0000313" key="10">
    <source>
        <dbReference type="Proteomes" id="UP000199727"/>
    </source>
</evidence>
<dbReference type="Proteomes" id="UP000199727">
    <property type="component" value="Unassembled WGS sequence"/>
</dbReference>
<comment type="caution">
    <text evidence="9">The sequence shown here is derived from an EMBL/GenBank/DDBJ whole genome shotgun (WGS) entry which is preliminary data.</text>
</comment>
<evidence type="ECO:0000256" key="1">
    <source>
        <dbReference type="ARBA" id="ARBA00004123"/>
    </source>
</evidence>
<feature type="compositionally biased region" description="Basic residues" evidence="7">
    <location>
        <begin position="275"/>
        <end position="284"/>
    </location>
</feature>
<feature type="compositionally biased region" description="Low complexity" evidence="7">
    <location>
        <begin position="9"/>
        <end position="26"/>
    </location>
</feature>
<gene>
    <name evidence="9" type="ORF">C361_04298</name>
</gene>
<feature type="region of interest" description="Disordered" evidence="7">
    <location>
        <begin position="908"/>
        <end position="934"/>
    </location>
</feature>
<evidence type="ECO:0000256" key="3">
    <source>
        <dbReference type="ARBA" id="ARBA00022664"/>
    </source>
</evidence>
<dbReference type="GO" id="GO:0071008">
    <property type="term" value="C:U2-type post-mRNA release spliceosomal complex"/>
    <property type="evidence" value="ECO:0007669"/>
    <property type="project" value="TreeGrafter"/>
</dbReference>
<protein>
    <submittedName>
        <fullName evidence="9">Tuftelin-interacting protein 11</fullName>
    </submittedName>
</protein>
<feature type="compositionally biased region" description="Basic and acidic residues" evidence="7">
    <location>
        <begin position="33"/>
        <end position="61"/>
    </location>
</feature>
<dbReference type="InterPro" id="IPR022159">
    <property type="entry name" value="STIP/TFIP11_N"/>
</dbReference>
<feature type="compositionally biased region" description="Low complexity" evidence="7">
    <location>
        <begin position="137"/>
        <end position="156"/>
    </location>
</feature>
<dbReference type="Pfam" id="PF12457">
    <property type="entry name" value="TIP_N"/>
    <property type="match status" value="1"/>
</dbReference>
<comment type="similarity">
    <text evidence="2">Belongs to the TFP11/STIP family.</text>
</comment>
<evidence type="ECO:0000256" key="5">
    <source>
        <dbReference type="ARBA" id="ARBA00023187"/>
    </source>
</evidence>
<comment type="subcellular location">
    <subcellularLocation>
        <location evidence="1">Nucleus</location>
    </subcellularLocation>
</comment>
<name>A0A854Q8P4_CRYNE</name>
<dbReference type="PANTHER" id="PTHR23329">
    <property type="entry name" value="TUFTELIN-INTERACTING PROTEIN 11-RELATED"/>
    <property type="match status" value="1"/>
</dbReference>
<evidence type="ECO:0000256" key="2">
    <source>
        <dbReference type="ARBA" id="ARBA00010900"/>
    </source>
</evidence>
<feature type="compositionally biased region" description="Gly residues" evidence="7">
    <location>
        <begin position="72"/>
        <end position="86"/>
    </location>
</feature>
<dbReference type="Pfam" id="PF07842">
    <property type="entry name" value="GCFC"/>
    <property type="match status" value="1"/>
</dbReference>
<dbReference type="SMART" id="SM00443">
    <property type="entry name" value="G_patch"/>
    <property type="match status" value="1"/>
</dbReference>
<feature type="compositionally biased region" description="Basic residues" evidence="7">
    <location>
        <begin position="382"/>
        <end position="395"/>
    </location>
</feature>
<dbReference type="GO" id="GO:0003676">
    <property type="term" value="F:nucleic acid binding"/>
    <property type="evidence" value="ECO:0007669"/>
    <property type="project" value="InterPro"/>
</dbReference>
<dbReference type="Pfam" id="PF01585">
    <property type="entry name" value="G-patch"/>
    <property type="match status" value="1"/>
</dbReference>
<feature type="compositionally biased region" description="Acidic residues" evidence="7">
    <location>
        <begin position="125"/>
        <end position="136"/>
    </location>
</feature>
<dbReference type="InterPro" id="IPR000467">
    <property type="entry name" value="G_patch_dom"/>
</dbReference>
<feature type="region of interest" description="Disordered" evidence="7">
    <location>
        <begin position="354"/>
        <end position="408"/>
    </location>
</feature>
<organism evidence="9 10">
    <name type="scientific">Cryptococcus neoformans Tu259-1</name>
    <dbReference type="NCBI Taxonomy" id="1230072"/>
    <lineage>
        <taxon>Eukaryota</taxon>
        <taxon>Fungi</taxon>
        <taxon>Dikarya</taxon>
        <taxon>Basidiomycota</taxon>
        <taxon>Agaricomycotina</taxon>
        <taxon>Tremellomycetes</taxon>
        <taxon>Tremellales</taxon>
        <taxon>Cryptococcaceae</taxon>
        <taxon>Cryptococcus</taxon>
        <taxon>Cryptococcus neoformans species complex</taxon>
    </lineage>
</organism>
<evidence type="ECO:0000313" key="9">
    <source>
        <dbReference type="EMBL" id="OXG19348.1"/>
    </source>
</evidence>
<feature type="domain" description="G-patch" evidence="8">
    <location>
        <begin position="311"/>
        <end position="357"/>
    </location>
</feature>
<dbReference type="GO" id="GO:0000390">
    <property type="term" value="P:spliceosomal complex disassembly"/>
    <property type="evidence" value="ECO:0007669"/>
    <property type="project" value="InterPro"/>
</dbReference>
<dbReference type="PROSITE" id="PS50174">
    <property type="entry name" value="G_PATCH"/>
    <property type="match status" value="1"/>
</dbReference>
<accession>A0A854Q8P4</accession>
<keyword evidence="6" id="KW-0539">Nucleus</keyword>
<proteinExistence type="inferred from homology"/>
<dbReference type="EMBL" id="AMKT01000050">
    <property type="protein sequence ID" value="OXG19348.1"/>
    <property type="molecule type" value="Genomic_DNA"/>
</dbReference>
<reference evidence="9 10" key="1">
    <citation type="submission" date="2017-06" db="EMBL/GenBank/DDBJ databases">
        <title>Global population genomics of the pathogenic fungus Cryptococcus neoformans var. grubii.</title>
        <authorList>
            <person name="Cuomo C."/>
            <person name="Litvintseva A."/>
            <person name="Chen Y."/>
            <person name="Young S."/>
            <person name="Zeng Q."/>
            <person name="Chapman S."/>
            <person name="Gujja S."/>
            <person name="Saif S."/>
            <person name="Birren B."/>
        </authorList>
    </citation>
    <scope>NUCLEOTIDE SEQUENCE [LARGE SCALE GENOMIC DNA]</scope>
    <source>
        <strain evidence="9 10">Tu259-1</strain>
    </source>
</reference>